<sequence>MTTGSKMGLNMELEFSDDELRPFESLEGKLLVASKSLDGSCFERSLIYICAHDDKGALGIIINNKIGNFYIKDYVGNAYVKPALKNKKVSIMFGGPIDQDRLIILSITKEQEKNFEYFPAVTIYTECKQFLQDYASGNNKDKFLLAKGFAAWEPNQLEQEIEENSWLIAPANLDILFSQKVKNKWSKMVESLGVRSFLQLVNYTGNA</sequence>
<dbReference type="EMBL" id="JSWE01000058">
    <property type="protein sequence ID" value="KIE05922.1"/>
    <property type="molecule type" value="Genomic_DNA"/>
</dbReference>
<dbReference type="PANTHER" id="PTHR30327">
    <property type="entry name" value="UNCHARACTERIZED PROTEIN YQGE"/>
    <property type="match status" value="1"/>
</dbReference>
<keyword evidence="4" id="KW-1185">Reference proteome</keyword>
<evidence type="ECO:0000256" key="2">
    <source>
        <dbReference type="HAMAP-Rule" id="MF_00758"/>
    </source>
</evidence>
<comment type="caution">
    <text evidence="3">The sequence shown here is derived from an EMBL/GenBank/DDBJ whole genome shotgun (WGS) entry which is preliminary data.</text>
</comment>
<gene>
    <name evidence="3" type="ORF">NF27_CG01020</name>
</gene>
<evidence type="ECO:0000313" key="4">
    <source>
        <dbReference type="Proteomes" id="UP000031258"/>
    </source>
</evidence>
<evidence type="ECO:0000313" key="3">
    <source>
        <dbReference type="EMBL" id="KIE05922.1"/>
    </source>
</evidence>
<accession>A0A0C1MUY5</accession>
<evidence type="ECO:0000256" key="1">
    <source>
        <dbReference type="ARBA" id="ARBA00009600"/>
    </source>
</evidence>
<dbReference type="STRING" id="86105.NF27_CG01020"/>
<protein>
    <recommendedName>
        <fullName evidence="2">UPF0301 protein NF27_CG01020</fullName>
    </recommendedName>
</protein>
<dbReference type="PANTHER" id="PTHR30327:SF1">
    <property type="entry name" value="UPF0301 PROTEIN YQGE"/>
    <property type="match status" value="1"/>
</dbReference>
<dbReference type="AlphaFoldDB" id="A0A0C1MUY5"/>
<dbReference type="GO" id="GO:0005829">
    <property type="term" value="C:cytosol"/>
    <property type="evidence" value="ECO:0007669"/>
    <property type="project" value="TreeGrafter"/>
</dbReference>
<reference evidence="3 4" key="1">
    <citation type="submission" date="2014-11" db="EMBL/GenBank/DDBJ databases">
        <title>A Rickettsiales Symbiont of Amoebae With Ancient Features.</title>
        <authorList>
            <person name="Schulz F."/>
            <person name="Martijn J."/>
            <person name="Wascher F."/>
            <person name="Kostanjsek R."/>
            <person name="Ettema T.J."/>
            <person name="Horn M."/>
        </authorList>
    </citation>
    <scope>NUCLEOTIDE SEQUENCE [LARGE SCALE GENOMIC DNA]</scope>
    <source>
        <strain evidence="3 4">UWC36</strain>
    </source>
</reference>
<proteinExistence type="inferred from homology"/>
<dbReference type="InterPro" id="IPR003774">
    <property type="entry name" value="AlgH-like"/>
</dbReference>
<name>A0A0C1MUY5_9RICK</name>
<dbReference type="Proteomes" id="UP000031258">
    <property type="component" value="Unassembled WGS sequence"/>
</dbReference>
<dbReference type="SUPFAM" id="SSF143456">
    <property type="entry name" value="VC0467-like"/>
    <property type="match status" value="1"/>
</dbReference>
<dbReference type="Gene3D" id="3.40.1740.10">
    <property type="entry name" value="VC0467-like"/>
    <property type="match status" value="1"/>
</dbReference>
<dbReference type="Pfam" id="PF02622">
    <property type="entry name" value="DUF179"/>
    <property type="match status" value="1"/>
</dbReference>
<dbReference type="HAMAP" id="MF_00758">
    <property type="entry name" value="UPF0301"/>
    <property type="match status" value="1"/>
</dbReference>
<organism evidence="3 4">
    <name type="scientific">Candidatus Jidaibacter acanthamoebae</name>
    <dbReference type="NCBI Taxonomy" id="86105"/>
    <lineage>
        <taxon>Bacteria</taxon>
        <taxon>Pseudomonadati</taxon>
        <taxon>Pseudomonadota</taxon>
        <taxon>Alphaproteobacteria</taxon>
        <taxon>Rickettsiales</taxon>
        <taxon>Candidatus Midichloriaceae</taxon>
        <taxon>Candidatus Jidaibacter</taxon>
    </lineage>
</organism>
<dbReference type="PATRIC" id="fig|86105.3.peg.336"/>
<comment type="similarity">
    <text evidence="1 2">Belongs to the UPF0301 (AlgH) family.</text>
</comment>